<accession>A0ABQ7C8I7</accession>
<dbReference type="PANTHER" id="PTHR32094:SF5">
    <property type="entry name" value="FANCONI ANEMIA GROUP E PROTEIN"/>
    <property type="match status" value="1"/>
</dbReference>
<evidence type="ECO:0000313" key="1">
    <source>
        <dbReference type="EMBL" id="KAF3548364.1"/>
    </source>
</evidence>
<dbReference type="Gene3D" id="1.25.40.480">
    <property type="match status" value="1"/>
</dbReference>
<reference evidence="1 2" key="1">
    <citation type="journal article" date="2020" name="BMC Genomics">
        <title>Intraspecific diversification of the crop wild relative Brassica cretica Lam. using demographic model selection.</title>
        <authorList>
            <person name="Kioukis A."/>
            <person name="Michalopoulou V.A."/>
            <person name="Briers L."/>
            <person name="Pirintsos S."/>
            <person name="Studholme D.J."/>
            <person name="Pavlidis P."/>
            <person name="Sarris P.F."/>
        </authorList>
    </citation>
    <scope>NUCLEOTIDE SEQUENCE [LARGE SCALE GENOMIC DNA]</scope>
    <source>
        <strain evidence="2">cv. PFS-1207/04</strain>
    </source>
</reference>
<protein>
    <recommendedName>
        <fullName evidence="3">Fanconi Anaemia group E protein C-terminal domain-containing protein</fullName>
    </recommendedName>
</protein>
<organism evidence="1 2">
    <name type="scientific">Brassica cretica</name>
    <name type="common">Mustard</name>
    <dbReference type="NCBI Taxonomy" id="69181"/>
    <lineage>
        <taxon>Eukaryota</taxon>
        <taxon>Viridiplantae</taxon>
        <taxon>Streptophyta</taxon>
        <taxon>Embryophyta</taxon>
        <taxon>Tracheophyta</taxon>
        <taxon>Spermatophyta</taxon>
        <taxon>Magnoliopsida</taxon>
        <taxon>eudicotyledons</taxon>
        <taxon>Gunneridae</taxon>
        <taxon>Pentapetalae</taxon>
        <taxon>rosids</taxon>
        <taxon>malvids</taxon>
        <taxon>Brassicales</taxon>
        <taxon>Brassicaceae</taxon>
        <taxon>Brassiceae</taxon>
        <taxon>Brassica</taxon>
    </lineage>
</organism>
<evidence type="ECO:0000313" key="2">
    <source>
        <dbReference type="Proteomes" id="UP000266723"/>
    </source>
</evidence>
<dbReference type="EMBL" id="QGKV02000832">
    <property type="protein sequence ID" value="KAF3548364.1"/>
    <property type="molecule type" value="Genomic_DNA"/>
</dbReference>
<evidence type="ECO:0008006" key="3">
    <source>
        <dbReference type="Google" id="ProtNLM"/>
    </source>
</evidence>
<gene>
    <name evidence="1" type="ORF">DY000_02010263</name>
</gene>
<sequence>MEEWIPLLDIFLKSPSPETEASLWLDEASISFSSSSSSSSSSSPINRSSFVSLLKKQCEPIDQSPSPSSNKVMFIETLPNMVQSRILSFLLYDYQRFCGKDLVWLAREMLGGGKGVDFWVQRAAQNLLDTMPERKFNWISRLDLGSADEDRIVEEFDSVPDWLTEKKGGCIGAILPWLPVSCADVGSETLVVDSCNEEDLMSQGRENMEVDHREAVDDDDHEINVALQPDVHEMAVNLRAKVKSCESTSEVLALCDEIRKLCLGKGRDCLRVLALVEPWNAEDETAAVLLSNLHSGSEEEEIGWPSQILCSTVLPKFLALEKSASRVLMSAAVEFCKIHQRAGEYGLVFPMILRKEGINSFICEVIARVLKECWHLGHISAFCQKLLCGRTEERKFLLLPCHRDLISDDLTWNESLFILFQNILTHDVPLTQGSVDCLVSKVQEMAERYCKSLKFGNFLLHFISKCATMLHAHKYPLIESVKCTNSLVSLGKEGMRLNEMCSSEGLH</sequence>
<proteinExistence type="predicted"/>
<name>A0ABQ7C8I7_BRACR</name>
<dbReference type="InterPro" id="IPR039685">
    <property type="entry name" value="FANCE"/>
</dbReference>
<keyword evidence="2" id="KW-1185">Reference proteome</keyword>
<dbReference type="PANTHER" id="PTHR32094">
    <property type="entry name" value="FANCONI ANEMIA GROUP E PROTEIN"/>
    <property type="match status" value="1"/>
</dbReference>
<comment type="caution">
    <text evidence="1">The sequence shown here is derived from an EMBL/GenBank/DDBJ whole genome shotgun (WGS) entry which is preliminary data.</text>
</comment>
<dbReference type="Proteomes" id="UP000266723">
    <property type="component" value="Unassembled WGS sequence"/>
</dbReference>